<evidence type="ECO:0000313" key="2">
    <source>
        <dbReference type="EMBL" id="KAI1691832.1"/>
    </source>
</evidence>
<keyword evidence="1" id="KW-1133">Transmembrane helix</keyword>
<keyword evidence="3" id="KW-1185">Reference proteome</keyword>
<dbReference type="PANTHER" id="PTHR23021">
    <property type="entry name" value="SERPENTINE RECEPTOR, CLASS T"/>
    <property type="match status" value="1"/>
</dbReference>
<accession>A0AAD4MIT0</accession>
<comment type="caution">
    <text evidence="2">The sequence shown here is derived from an EMBL/GenBank/DDBJ whole genome shotgun (WGS) entry which is preliminary data.</text>
</comment>
<dbReference type="SUPFAM" id="SSF81321">
    <property type="entry name" value="Family A G protein-coupled receptor-like"/>
    <property type="match status" value="1"/>
</dbReference>
<dbReference type="EMBL" id="JAKKPZ010000863">
    <property type="protein sequence ID" value="KAI1691832.1"/>
    <property type="molecule type" value="Genomic_DNA"/>
</dbReference>
<evidence type="ECO:0000256" key="1">
    <source>
        <dbReference type="SAM" id="Phobius"/>
    </source>
</evidence>
<keyword evidence="1" id="KW-0812">Transmembrane</keyword>
<organism evidence="2 3">
    <name type="scientific">Ditylenchus destructor</name>
    <dbReference type="NCBI Taxonomy" id="166010"/>
    <lineage>
        <taxon>Eukaryota</taxon>
        <taxon>Metazoa</taxon>
        <taxon>Ecdysozoa</taxon>
        <taxon>Nematoda</taxon>
        <taxon>Chromadorea</taxon>
        <taxon>Rhabditida</taxon>
        <taxon>Tylenchina</taxon>
        <taxon>Tylenchomorpha</taxon>
        <taxon>Sphaerularioidea</taxon>
        <taxon>Anguinidae</taxon>
        <taxon>Anguininae</taxon>
        <taxon>Ditylenchus</taxon>
    </lineage>
</organism>
<dbReference type="Pfam" id="PF10321">
    <property type="entry name" value="7TM_GPCR_Srt"/>
    <property type="match status" value="1"/>
</dbReference>
<dbReference type="InterPro" id="IPR019425">
    <property type="entry name" value="7TM_GPCR_serpentine_rcpt_Srt"/>
</dbReference>
<feature type="transmembrane region" description="Helical" evidence="1">
    <location>
        <begin position="18"/>
        <end position="39"/>
    </location>
</feature>
<sequence>MITSAIYVFMQFGPISEALIILAEFGWLLAHGMPPLIYLTMNRTIRKEAYQLCLRILHRKDAVSTVSSQSLHSVANAESSLQISRIDRGVIIQNSS</sequence>
<protein>
    <submittedName>
        <fullName evidence="2">Serpentine type 7TM GPCR chemoreceptor srt domain-containing protein</fullName>
    </submittedName>
</protein>
<name>A0AAD4MIT0_9BILA</name>
<evidence type="ECO:0000313" key="3">
    <source>
        <dbReference type="Proteomes" id="UP001201812"/>
    </source>
</evidence>
<dbReference type="AlphaFoldDB" id="A0AAD4MIT0"/>
<reference evidence="2" key="1">
    <citation type="submission" date="2022-01" db="EMBL/GenBank/DDBJ databases">
        <title>Genome Sequence Resource for Two Populations of Ditylenchus destructor, the Migratory Endoparasitic Phytonematode.</title>
        <authorList>
            <person name="Zhang H."/>
            <person name="Lin R."/>
            <person name="Xie B."/>
        </authorList>
    </citation>
    <scope>NUCLEOTIDE SEQUENCE</scope>
    <source>
        <strain evidence="2">BazhouSP</strain>
    </source>
</reference>
<dbReference type="PANTHER" id="PTHR23021:SF11">
    <property type="entry name" value="SERPENTINE RECEPTOR, CLASS T"/>
    <property type="match status" value="1"/>
</dbReference>
<proteinExistence type="predicted"/>
<keyword evidence="1" id="KW-0472">Membrane</keyword>
<gene>
    <name evidence="2" type="ORF">DdX_21608</name>
</gene>
<dbReference type="Proteomes" id="UP001201812">
    <property type="component" value="Unassembled WGS sequence"/>
</dbReference>